<dbReference type="EMBL" id="MZ334525">
    <property type="protein sequence ID" value="UBF23207.1"/>
    <property type="molecule type" value="Genomic_DNA"/>
</dbReference>
<protein>
    <submittedName>
        <fullName evidence="1">Uncharacterized protein</fullName>
    </submittedName>
</protein>
<sequence length="59" mass="6737">MSKSCWRCDVDVDVTIKHIDEDHHVTEGMLECQHENGGGGTRHWQLGDYCQFCGTKIKT</sequence>
<accession>A0AAE8XYS5</accession>
<evidence type="ECO:0000313" key="2">
    <source>
        <dbReference type="Proteomes" id="UP000827814"/>
    </source>
</evidence>
<organism evidence="1 2">
    <name type="scientific">Haloarcula tailed virus 2</name>
    <dbReference type="NCBI Taxonomy" id="2877989"/>
    <lineage>
        <taxon>Viruses</taxon>
        <taxon>Duplodnaviria</taxon>
        <taxon>Heunggongvirae</taxon>
        <taxon>Uroviricota</taxon>
        <taxon>Caudoviricetes</taxon>
        <taxon>Thumleimavirales</taxon>
        <taxon>Soleiviridae</taxon>
        <taxon>Eilatmyovirus</taxon>
        <taxon>Eilatmyovirus salis</taxon>
        <taxon>Eilatmyovirus HATV2</taxon>
    </lineage>
</organism>
<evidence type="ECO:0000313" key="1">
    <source>
        <dbReference type="EMBL" id="UBF23207.1"/>
    </source>
</evidence>
<proteinExistence type="predicted"/>
<name>A0AAE8XYS5_9CAUD</name>
<gene>
    <name evidence="1" type="ORF">HATV-2_gp56</name>
</gene>
<dbReference type="Proteomes" id="UP000827814">
    <property type="component" value="Segment"/>
</dbReference>
<reference evidence="1" key="1">
    <citation type="submission" date="2021-05" db="EMBL/GenBank/DDBJ databases">
        <title>Diversity, taxonomy and evolution of archaeal viruses of the class Caudoviricetes.</title>
        <authorList>
            <person name="Liu Y."/>
            <person name="Demina T.A."/>
            <person name="Roux S."/>
            <person name="Aiewsakun P."/>
            <person name="Kazlauskas D."/>
            <person name="Simmonds P."/>
            <person name="Prangishvili D."/>
            <person name="Oksanen H.M."/>
            <person name="Krupovic M."/>
        </authorList>
    </citation>
    <scope>NUCLEOTIDE SEQUENCE</scope>
    <source>
        <strain evidence="1">HATV-2/44</strain>
    </source>
</reference>
<keyword evidence="2" id="KW-1185">Reference proteome</keyword>